<dbReference type="Gene3D" id="3.30.565.10">
    <property type="entry name" value="Histidine kinase-like ATPase, C-terminal domain"/>
    <property type="match status" value="1"/>
</dbReference>
<evidence type="ECO:0000256" key="3">
    <source>
        <dbReference type="ARBA" id="ARBA00022679"/>
    </source>
</evidence>
<name>A0A840MN87_9PROT</name>
<evidence type="ECO:0000259" key="8">
    <source>
        <dbReference type="PROSITE" id="PS50109"/>
    </source>
</evidence>
<reference evidence="9 10" key="1">
    <citation type="submission" date="2020-08" db="EMBL/GenBank/DDBJ databases">
        <title>Genomic Encyclopedia of Type Strains, Phase IV (KMG-IV): sequencing the most valuable type-strain genomes for metagenomic binning, comparative biology and taxonomic classification.</title>
        <authorList>
            <person name="Goeker M."/>
        </authorList>
    </citation>
    <scope>NUCLEOTIDE SEQUENCE [LARGE SCALE GENOMIC DNA]</scope>
    <source>
        <strain evidence="9 10">DSM 27165</strain>
    </source>
</reference>
<dbReference type="PANTHER" id="PTHR43065:SF46">
    <property type="entry name" value="C4-DICARBOXYLATE TRANSPORT SENSOR PROTEIN DCTB"/>
    <property type="match status" value="1"/>
</dbReference>
<dbReference type="EMBL" id="JACHHY010000007">
    <property type="protein sequence ID" value="MBB5018212.1"/>
    <property type="molecule type" value="Genomic_DNA"/>
</dbReference>
<comment type="caution">
    <text evidence="9">The sequence shown here is derived from an EMBL/GenBank/DDBJ whole genome shotgun (WGS) entry which is preliminary data.</text>
</comment>
<dbReference type="EC" id="2.7.13.3" evidence="2"/>
<accession>A0A840MN87</accession>
<dbReference type="Pfam" id="PF02518">
    <property type="entry name" value="HATPase_c"/>
    <property type="match status" value="1"/>
</dbReference>
<dbReference type="InterPro" id="IPR003594">
    <property type="entry name" value="HATPase_dom"/>
</dbReference>
<dbReference type="GO" id="GO:0004673">
    <property type="term" value="F:protein histidine kinase activity"/>
    <property type="evidence" value="ECO:0007669"/>
    <property type="project" value="UniProtKB-EC"/>
</dbReference>
<dbReference type="InterPro" id="IPR004358">
    <property type="entry name" value="Sig_transdc_His_kin-like_C"/>
</dbReference>
<gene>
    <name evidence="9" type="ORF">HNQ59_001497</name>
</gene>
<evidence type="ECO:0000256" key="1">
    <source>
        <dbReference type="ARBA" id="ARBA00000085"/>
    </source>
</evidence>
<dbReference type="PANTHER" id="PTHR43065">
    <property type="entry name" value="SENSOR HISTIDINE KINASE"/>
    <property type="match status" value="1"/>
</dbReference>
<proteinExistence type="predicted"/>
<evidence type="ECO:0000256" key="6">
    <source>
        <dbReference type="ARBA" id="ARBA00022840"/>
    </source>
</evidence>
<protein>
    <recommendedName>
        <fullName evidence="2">histidine kinase</fullName>
        <ecNumber evidence="2">2.7.13.3</ecNumber>
    </recommendedName>
</protein>
<dbReference type="PROSITE" id="PS50109">
    <property type="entry name" value="HIS_KIN"/>
    <property type="match status" value="1"/>
</dbReference>
<evidence type="ECO:0000256" key="5">
    <source>
        <dbReference type="ARBA" id="ARBA00022777"/>
    </source>
</evidence>
<evidence type="ECO:0000256" key="4">
    <source>
        <dbReference type="ARBA" id="ARBA00022741"/>
    </source>
</evidence>
<dbReference type="GO" id="GO:0000160">
    <property type="term" value="P:phosphorelay signal transduction system"/>
    <property type="evidence" value="ECO:0007669"/>
    <property type="project" value="UniProtKB-KW"/>
</dbReference>
<sequence>MHATLIVRDNGIGIPPENMDKIRNPLFTTKPGSDDNGLGLNFFYNIVTNILGGQIGVGSQVREGACSILAASLIAPRLRAPGAGR</sequence>
<dbReference type="InterPro" id="IPR005467">
    <property type="entry name" value="His_kinase_dom"/>
</dbReference>
<evidence type="ECO:0000313" key="10">
    <source>
        <dbReference type="Proteomes" id="UP000575898"/>
    </source>
</evidence>
<dbReference type="SUPFAM" id="SSF55874">
    <property type="entry name" value="ATPase domain of HSP90 chaperone/DNA topoisomerase II/histidine kinase"/>
    <property type="match status" value="1"/>
</dbReference>
<dbReference type="AlphaFoldDB" id="A0A840MN87"/>
<keyword evidence="6" id="KW-0067">ATP-binding</keyword>
<evidence type="ECO:0000256" key="2">
    <source>
        <dbReference type="ARBA" id="ARBA00012438"/>
    </source>
</evidence>
<dbReference type="Proteomes" id="UP000575898">
    <property type="component" value="Unassembled WGS sequence"/>
</dbReference>
<keyword evidence="10" id="KW-1185">Reference proteome</keyword>
<evidence type="ECO:0000256" key="7">
    <source>
        <dbReference type="ARBA" id="ARBA00023012"/>
    </source>
</evidence>
<comment type="catalytic activity">
    <reaction evidence="1">
        <text>ATP + protein L-histidine = ADP + protein N-phospho-L-histidine.</text>
        <dbReference type="EC" id="2.7.13.3"/>
    </reaction>
</comment>
<keyword evidence="7" id="KW-0902">Two-component regulatory system</keyword>
<feature type="domain" description="Histidine kinase" evidence="8">
    <location>
        <begin position="1"/>
        <end position="75"/>
    </location>
</feature>
<keyword evidence="3" id="KW-0808">Transferase</keyword>
<organism evidence="9 10">
    <name type="scientific">Chitinivorax tropicus</name>
    <dbReference type="NCBI Taxonomy" id="714531"/>
    <lineage>
        <taxon>Bacteria</taxon>
        <taxon>Pseudomonadati</taxon>
        <taxon>Pseudomonadota</taxon>
        <taxon>Betaproteobacteria</taxon>
        <taxon>Chitinivorax</taxon>
    </lineage>
</organism>
<dbReference type="GO" id="GO:0005524">
    <property type="term" value="F:ATP binding"/>
    <property type="evidence" value="ECO:0007669"/>
    <property type="project" value="UniProtKB-KW"/>
</dbReference>
<dbReference type="InterPro" id="IPR036890">
    <property type="entry name" value="HATPase_C_sf"/>
</dbReference>
<keyword evidence="4" id="KW-0547">Nucleotide-binding</keyword>
<keyword evidence="5 9" id="KW-0418">Kinase</keyword>
<evidence type="ECO:0000313" key="9">
    <source>
        <dbReference type="EMBL" id="MBB5018212.1"/>
    </source>
</evidence>
<dbReference type="PRINTS" id="PR00344">
    <property type="entry name" value="BCTRLSENSOR"/>
</dbReference>